<dbReference type="Pfam" id="PF20037">
    <property type="entry name" value="DUF6440"/>
    <property type="match status" value="1"/>
</dbReference>
<protein>
    <recommendedName>
        <fullName evidence="1">DUF6440 domain-containing protein</fullName>
    </recommendedName>
</protein>
<reference evidence="2 3" key="1">
    <citation type="submission" date="2017-09" db="EMBL/GenBank/DDBJ databases">
        <title>Large-scale bioinformatics analysis of Bacillus genomes uncovers conserved roles of natural products in bacterial physiology.</title>
        <authorList>
            <consortium name="Agbiome Team Llc"/>
            <person name="Bleich R.M."/>
            <person name="Grubbs K.J."/>
            <person name="Santa Maria K.C."/>
            <person name="Allen S.E."/>
            <person name="Farag S."/>
            <person name="Shank E.A."/>
            <person name="Bowers A."/>
        </authorList>
    </citation>
    <scope>NUCLEOTIDE SEQUENCE [LARGE SCALE GENOMIC DNA]</scope>
    <source>
        <strain evidence="2 3">AFS022681</strain>
    </source>
</reference>
<dbReference type="RefSeq" id="WP_098344108.1">
    <property type="nucleotide sequence ID" value="NZ_NTRR01000087.1"/>
</dbReference>
<dbReference type="EMBL" id="NTRR01000087">
    <property type="protein sequence ID" value="PFE07614.1"/>
    <property type="molecule type" value="Genomic_DNA"/>
</dbReference>
<organism evidence="2 3">
    <name type="scientific">Bacillus cereus</name>
    <dbReference type="NCBI Taxonomy" id="1396"/>
    <lineage>
        <taxon>Bacteria</taxon>
        <taxon>Bacillati</taxon>
        <taxon>Bacillota</taxon>
        <taxon>Bacilli</taxon>
        <taxon>Bacillales</taxon>
        <taxon>Bacillaceae</taxon>
        <taxon>Bacillus</taxon>
        <taxon>Bacillus cereus group</taxon>
    </lineage>
</organism>
<dbReference type="Proteomes" id="UP000220032">
    <property type="component" value="Unassembled WGS sequence"/>
</dbReference>
<proteinExistence type="predicted"/>
<dbReference type="AlphaFoldDB" id="A0A2A8ZRJ4"/>
<sequence>MKKLIGVALFGSIILGACGDSDVGASLGRLEVIGKDSVGKGPSGEITIFKDKKTGCQYMHTDAGNGPMITPVLNQDGKPYCIQE</sequence>
<evidence type="ECO:0000259" key="1">
    <source>
        <dbReference type="Pfam" id="PF20037"/>
    </source>
</evidence>
<comment type="caution">
    <text evidence="2">The sequence shown here is derived from an EMBL/GenBank/DDBJ whole genome shotgun (WGS) entry which is preliminary data.</text>
</comment>
<dbReference type="InterPro" id="IPR045515">
    <property type="entry name" value="DUF6440"/>
</dbReference>
<name>A0A2A8ZRJ4_BACCE</name>
<evidence type="ECO:0000313" key="2">
    <source>
        <dbReference type="EMBL" id="PFE07614.1"/>
    </source>
</evidence>
<feature type="domain" description="DUF6440" evidence="1">
    <location>
        <begin position="29"/>
        <end position="81"/>
    </location>
</feature>
<accession>A0A2A8ZRJ4</accession>
<dbReference type="PROSITE" id="PS51257">
    <property type="entry name" value="PROKAR_LIPOPROTEIN"/>
    <property type="match status" value="1"/>
</dbReference>
<gene>
    <name evidence="2" type="ORF">CN307_30990</name>
</gene>
<evidence type="ECO:0000313" key="3">
    <source>
        <dbReference type="Proteomes" id="UP000220032"/>
    </source>
</evidence>